<reference evidence="1 2" key="1">
    <citation type="journal article" date="2016" name="Nat. Commun.">
        <title>Thousands of microbial genomes shed light on interconnected biogeochemical processes in an aquifer system.</title>
        <authorList>
            <person name="Anantharaman K."/>
            <person name="Brown C.T."/>
            <person name="Hug L.A."/>
            <person name="Sharon I."/>
            <person name="Castelle C.J."/>
            <person name="Probst A.J."/>
            <person name="Thomas B.C."/>
            <person name="Singh A."/>
            <person name="Wilkins M.J."/>
            <person name="Karaoz U."/>
            <person name="Brodie E.L."/>
            <person name="Williams K.H."/>
            <person name="Hubbard S.S."/>
            <person name="Banfield J.F."/>
        </authorList>
    </citation>
    <scope>NUCLEOTIDE SEQUENCE [LARGE SCALE GENOMIC DNA]</scope>
</reference>
<protein>
    <submittedName>
        <fullName evidence="1">Uncharacterized protein</fullName>
    </submittedName>
</protein>
<proteinExistence type="predicted"/>
<evidence type="ECO:0000313" key="2">
    <source>
        <dbReference type="Proteomes" id="UP000176527"/>
    </source>
</evidence>
<evidence type="ECO:0000313" key="1">
    <source>
        <dbReference type="EMBL" id="OGE39241.1"/>
    </source>
</evidence>
<gene>
    <name evidence="1" type="ORF">A3F00_04095</name>
</gene>
<sequence length="88" mass="10576">MENLRPKMTRRERLELLSQDDQLQILIGAWFSITKSPQRPEFWESIKKRRAEILNSPNPKALIDKSNLELLELDRISEEKYDFENDPY</sequence>
<dbReference type="AlphaFoldDB" id="A0A1F5KF52"/>
<dbReference type="Proteomes" id="UP000176527">
    <property type="component" value="Unassembled WGS sequence"/>
</dbReference>
<name>A0A1F5KF52_9BACT</name>
<organism evidence="1 2">
    <name type="scientific">Candidatus Daviesbacteria bacterium RIFCSPHIGHO2_12_FULL_37_11</name>
    <dbReference type="NCBI Taxonomy" id="1797777"/>
    <lineage>
        <taxon>Bacteria</taxon>
        <taxon>Candidatus Daviesiibacteriota</taxon>
    </lineage>
</organism>
<accession>A0A1F5KF52</accession>
<comment type="caution">
    <text evidence="1">The sequence shown here is derived from an EMBL/GenBank/DDBJ whole genome shotgun (WGS) entry which is preliminary data.</text>
</comment>
<dbReference type="EMBL" id="MFDE01000003">
    <property type="protein sequence ID" value="OGE39241.1"/>
    <property type="molecule type" value="Genomic_DNA"/>
</dbReference>